<dbReference type="SUPFAM" id="SSF52172">
    <property type="entry name" value="CheY-like"/>
    <property type="match status" value="1"/>
</dbReference>
<dbReference type="RefSeq" id="WP_173735584.1">
    <property type="nucleotide sequence ID" value="NZ_JAAITS010000001.1"/>
</dbReference>
<keyword evidence="5" id="KW-0808">Transferase</keyword>
<dbReference type="PRINTS" id="PR00344">
    <property type="entry name" value="BCTRLSENSOR"/>
</dbReference>
<evidence type="ECO:0000256" key="2">
    <source>
        <dbReference type="ARBA" id="ARBA00012438"/>
    </source>
</evidence>
<dbReference type="Gene3D" id="3.30.565.10">
    <property type="entry name" value="Histidine kinase-like ATPase, C-terminal domain"/>
    <property type="match status" value="1"/>
</dbReference>
<evidence type="ECO:0000256" key="3">
    <source>
        <dbReference type="ARBA" id="ARBA00018672"/>
    </source>
</evidence>
<dbReference type="SMART" id="SM00388">
    <property type="entry name" value="HisKA"/>
    <property type="match status" value="1"/>
</dbReference>
<dbReference type="Pfam" id="PF00072">
    <property type="entry name" value="Response_reg"/>
    <property type="match status" value="1"/>
</dbReference>
<dbReference type="EMBL" id="JAAITS010000001">
    <property type="protein sequence ID" value="NSG83871.1"/>
    <property type="molecule type" value="Genomic_DNA"/>
</dbReference>
<dbReference type="InterPro" id="IPR005467">
    <property type="entry name" value="His_kinase_dom"/>
</dbReference>
<evidence type="ECO:0000256" key="4">
    <source>
        <dbReference type="ARBA" id="ARBA00022553"/>
    </source>
</evidence>
<dbReference type="PROSITE" id="PS50109">
    <property type="entry name" value="HIS_KIN"/>
    <property type="match status" value="1"/>
</dbReference>
<dbReference type="InterPro" id="IPR003661">
    <property type="entry name" value="HisK_dim/P_dom"/>
</dbReference>
<dbReference type="EC" id="2.7.13.3" evidence="2"/>
<dbReference type="InterPro" id="IPR036890">
    <property type="entry name" value="HATPase_C_sf"/>
</dbReference>
<dbReference type="SMART" id="SM00387">
    <property type="entry name" value="HATPase_c"/>
    <property type="match status" value="1"/>
</dbReference>
<gene>
    <name evidence="11" type="ORF">G5B17_00155</name>
</gene>
<dbReference type="CDD" id="cd17546">
    <property type="entry name" value="REC_hyHK_CKI1_RcsC-like"/>
    <property type="match status" value="1"/>
</dbReference>
<accession>A0ABX2H1U9</accession>
<keyword evidence="12" id="KW-1185">Reference proteome</keyword>
<dbReference type="InterPro" id="IPR001789">
    <property type="entry name" value="Sig_transdc_resp-reg_receiver"/>
</dbReference>
<keyword evidence="6" id="KW-0902">Two-component regulatory system</keyword>
<dbReference type="SMART" id="SM00448">
    <property type="entry name" value="REC"/>
    <property type="match status" value="1"/>
</dbReference>
<organism evidence="11 12">
    <name type="scientific">Blautia faecis</name>
    <dbReference type="NCBI Taxonomy" id="871665"/>
    <lineage>
        <taxon>Bacteria</taxon>
        <taxon>Bacillati</taxon>
        <taxon>Bacillota</taxon>
        <taxon>Clostridia</taxon>
        <taxon>Lachnospirales</taxon>
        <taxon>Lachnospiraceae</taxon>
        <taxon>Blautia</taxon>
    </lineage>
</organism>
<keyword evidence="4 8" id="KW-0597">Phosphoprotein</keyword>
<feature type="modified residue" description="4-aspartylphosphate" evidence="8">
    <location>
        <position position="625"/>
    </location>
</feature>
<comment type="catalytic activity">
    <reaction evidence="1">
        <text>ATP + protein L-histidine = ADP + protein N-phospho-L-histidine.</text>
        <dbReference type="EC" id="2.7.13.3"/>
    </reaction>
</comment>
<reference evidence="11 12" key="1">
    <citation type="journal article" date="2020" name="Cell Host Microbe">
        <title>Functional and Genomic Variation between Human-Derived Isolates of Lachnospiraceae Reveals Inter- and Intra-Species Diversity.</title>
        <authorList>
            <person name="Sorbara M.T."/>
            <person name="Littmann E.R."/>
            <person name="Fontana E."/>
            <person name="Moody T.U."/>
            <person name="Kohout C.E."/>
            <person name="Gjonbalaj M."/>
            <person name="Eaton V."/>
            <person name="Seok R."/>
            <person name="Leiner I.M."/>
            <person name="Pamer E.G."/>
        </authorList>
    </citation>
    <scope>NUCLEOTIDE SEQUENCE [LARGE SCALE GENOMIC DNA]</scope>
    <source>
        <strain evidence="11 12">MSK.17.74</strain>
    </source>
</reference>
<dbReference type="InterPro" id="IPR011006">
    <property type="entry name" value="CheY-like_superfamily"/>
</dbReference>
<dbReference type="SUPFAM" id="SSF47384">
    <property type="entry name" value="Homodimeric domain of signal transducing histidine kinase"/>
    <property type="match status" value="1"/>
</dbReference>
<evidence type="ECO:0000256" key="5">
    <source>
        <dbReference type="ARBA" id="ARBA00022777"/>
    </source>
</evidence>
<dbReference type="PANTHER" id="PTHR45339:SF5">
    <property type="entry name" value="HISTIDINE KINASE"/>
    <property type="match status" value="1"/>
</dbReference>
<dbReference type="InterPro" id="IPR003594">
    <property type="entry name" value="HATPase_dom"/>
</dbReference>
<comment type="function">
    <text evidence="7">May play the central regulatory role in sporulation. It may be an element of the effector pathway responsible for the activation of sporulation genes in response to nutritional stress. Spo0A may act in concert with spo0H (a sigma factor) to control the expression of some genes that are critical to the sporulation process.</text>
</comment>
<dbReference type="Pfam" id="PF00512">
    <property type="entry name" value="HisKA"/>
    <property type="match status" value="1"/>
</dbReference>
<dbReference type="InterPro" id="IPR004358">
    <property type="entry name" value="Sig_transdc_His_kin-like_C"/>
</dbReference>
<sequence length="701" mass="81057">MLSREKTKTDDQRQDVNDYPVKEQYVLSRLLPEYVSLYRIDLNSGKYEILRLDANTNARQLAEKDPHPPENFDEYVRRYADNFILDEEKEEFIDWHLCANMKRRLLHEEKFTYHYHSVSKEGKDSYYEAYVVKGKTDDETFDAFLGYRNIDSILYKEKEIQEKLQKALNEARLGNEIISSIARTYQYISRIDIQADYFEEISNRDVEHLKYIHSGTLSENNKRVCRGLVAEEYQDAFEKFTDISTLPERMKDEESVVMEYRMKDGSWHSLRFIEKKRDETGRLTHVLCAIRSISDAKRREQTLIYQVAEAKKDAAVKTRFLSNMSHDIRTPMNGIIGMVELANRYPNDPEIQQKCRDKIMDSSRYLVSLVNDILDMNKLESGDIVDQELTFDLTEILSRINTEKQLQAAEKNIECIVDWEKSELSHILLTGNSVYLERLLNAISDNAVKFTEPGGRIHVWCKEKFADEKRVVYEFGCADNGPGMSQEFVAHAFDLFAQEKETSRSKYEGTGLGLPIAKKLADRMGGTIRIESKEGTGTTVIMTIPFKIGEAEKARKLEDFVKDQNTISLEGLRALVVDDNELNREIASFILEDNGLLVDCAKDGLEAIGKFEKSEPGYYDVILMDIMMPNLNGWDTARRIRSMKRSDAERVPVIAMSANAFAEDIINSRISGMDEHLTKPLEPARLVNVLKDCIWRRKHKL</sequence>
<dbReference type="SUPFAM" id="SSF55874">
    <property type="entry name" value="ATPase domain of HSP90 chaperone/DNA topoisomerase II/histidine kinase"/>
    <property type="match status" value="1"/>
</dbReference>
<dbReference type="PANTHER" id="PTHR45339">
    <property type="entry name" value="HYBRID SIGNAL TRANSDUCTION HISTIDINE KINASE J"/>
    <property type="match status" value="1"/>
</dbReference>
<proteinExistence type="predicted"/>
<dbReference type="Pfam" id="PF02518">
    <property type="entry name" value="HATPase_c"/>
    <property type="match status" value="1"/>
</dbReference>
<evidence type="ECO:0000256" key="7">
    <source>
        <dbReference type="ARBA" id="ARBA00024867"/>
    </source>
</evidence>
<evidence type="ECO:0000313" key="11">
    <source>
        <dbReference type="EMBL" id="NSG83871.1"/>
    </source>
</evidence>
<dbReference type="Gene3D" id="3.40.50.2300">
    <property type="match status" value="1"/>
</dbReference>
<evidence type="ECO:0000256" key="8">
    <source>
        <dbReference type="PROSITE-ProRule" id="PRU00169"/>
    </source>
</evidence>
<feature type="domain" description="Histidine kinase" evidence="9">
    <location>
        <begin position="323"/>
        <end position="548"/>
    </location>
</feature>
<dbReference type="InterPro" id="IPR036097">
    <property type="entry name" value="HisK_dim/P_sf"/>
</dbReference>
<keyword evidence="5" id="KW-0418">Kinase</keyword>
<dbReference type="PROSITE" id="PS50110">
    <property type="entry name" value="RESPONSE_REGULATORY"/>
    <property type="match status" value="1"/>
</dbReference>
<evidence type="ECO:0000259" key="10">
    <source>
        <dbReference type="PROSITE" id="PS50110"/>
    </source>
</evidence>
<name>A0ABX2H1U9_9FIRM</name>
<evidence type="ECO:0000259" key="9">
    <source>
        <dbReference type="PROSITE" id="PS50109"/>
    </source>
</evidence>
<evidence type="ECO:0000256" key="1">
    <source>
        <dbReference type="ARBA" id="ARBA00000085"/>
    </source>
</evidence>
<dbReference type="Gene3D" id="1.10.287.130">
    <property type="match status" value="1"/>
</dbReference>
<protein>
    <recommendedName>
        <fullName evidence="3">Stage 0 sporulation protein A homolog</fullName>
        <ecNumber evidence="2">2.7.13.3</ecNumber>
    </recommendedName>
</protein>
<dbReference type="Proteomes" id="UP001644719">
    <property type="component" value="Unassembled WGS sequence"/>
</dbReference>
<dbReference type="CDD" id="cd00082">
    <property type="entry name" value="HisKA"/>
    <property type="match status" value="1"/>
</dbReference>
<feature type="domain" description="Response regulatory" evidence="10">
    <location>
        <begin position="573"/>
        <end position="694"/>
    </location>
</feature>
<evidence type="ECO:0000256" key="6">
    <source>
        <dbReference type="ARBA" id="ARBA00023012"/>
    </source>
</evidence>
<comment type="caution">
    <text evidence="11">The sequence shown here is derived from an EMBL/GenBank/DDBJ whole genome shotgun (WGS) entry which is preliminary data.</text>
</comment>
<evidence type="ECO:0000313" key="12">
    <source>
        <dbReference type="Proteomes" id="UP001644719"/>
    </source>
</evidence>